<feature type="transmembrane region" description="Helical" evidence="7">
    <location>
        <begin position="378"/>
        <end position="400"/>
    </location>
</feature>
<evidence type="ECO:0000256" key="1">
    <source>
        <dbReference type="ARBA" id="ARBA00004162"/>
    </source>
</evidence>
<feature type="domain" description="Phage shock protein PspC N-terminal" evidence="8">
    <location>
        <begin position="172"/>
        <end position="252"/>
    </location>
</feature>
<feature type="transmembrane region" description="Helical" evidence="7">
    <location>
        <begin position="412"/>
        <end position="432"/>
    </location>
</feature>
<evidence type="ECO:0000256" key="2">
    <source>
        <dbReference type="ARBA" id="ARBA00022475"/>
    </source>
</evidence>
<organism evidence="11 12">
    <name type="scientific">Niabella pedocola</name>
    <dbReference type="NCBI Taxonomy" id="1752077"/>
    <lineage>
        <taxon>Bacteria</taxon>
        <taxon>Pseudomonadati</taxon>
        <taxon>Bacteroidota</taxon>
        <taxon>Chitinophagia</taxon>
        <taxon>Chitinophagales</taxon>
        <taxon>Chitinophagaceae</taxon>
        <taxon>Niabella</taxon>
    </lineage>
</organism>
<evidence type="ECO:0000256" key="6">
    <source>
        <dbReference type="SAM" id="MobiDB-lite"/>
    </source>
</evidence>
<keyword evidence="2" id="KW-1003">Cell membrane</keyword>
<dbReference type="EMBL" id="JAJNEC010000005">
    <property type="protein sequence ID" value="MCD2424511.1"/>
    <property type="molecule type" value="Genomic_DNA"/>
</dbReference>
<dbReference type="InterPro" id="IPR007168">
    <property type="entry name" value="Phageshock_PspC_N"/>
</dbReference>
<evidence type="ECO:0000256" key="5">
    <source>
        <dbReference type="ARBA" id="ARBA00023136"/>
    </source>
</evidence>
<feature type="transmembrane region" description="Helical" evidence="7">
    <location>
        <begin position="200"/>
        <end position="218"/>
    </location>
</feature>
<keyword evidence="12" id="KW-1185">Reference proteome</keyword>
<dbReference type="PANTHER" id="PTHR33885:SF3">
    <property type="entry name" value="PHAGE SHOCK PROTEIN C"/>
    <property type="match status" value="1"/>
</dbReference>
<evidence type="ECO:0000313" key="12">
    <source>
        <dbReference type="Proteomes" id="UP001199816"/>
    </source>
</evidence>
<evidence type="ECO:0000259" key="8">
    <source>
        <dbReference type="Pfam" id="PF04024"/>
    </source>
</evidence>
<dbReference type="Pfam" id="PF22744">
    <property type="entry name" value="Toast-rack_PspC-Cterm"/>
    <property type="match status" value="1"/>
</dbReference>
<evidence type="ECO:0000256" key="7">
    <source>
        <dbReference type="SAM" id="Phobius"/>
    </source>
</evidence>
<name>A0ABS8PTW4_9BACT</name>
<comment type="subcellular location">
    <subcellularLocation>
        <location evidence="1">Cell membrane</location>
        <topology evidence="1">Single-pass membrane protein</topology>
    </subcellularLocation>
</comment>
<dbReference type="InterPro" id="IPR054319">
    <property type="entry name" value="PspC-rel_ToastRack"/>
</dbReference>
<gene>
    <name evidence="11" type="ORF">LQ567_17155</name>
</gene>
<protein>
    <submittedName>
        <fullName evidence="11">PspC domain-containing protein</fullName>
    </submittedName>
</protein>
<keyword evidence="5 7" id="KW-0472">Membrane</keyword>
<feature type="domain" description="PspC-related ToastRack" evidence="10">
    <location>
        <begin position="490"/>
        <end position="590"/>
    </location>
</feature>
<feature type="region of interest" description="Disordered" evidence="6">
    <location>
        <begin position="625"/>
        <end position="695"/>
    </location>
</feature>
<evidence type="ECO:0000259" key="10">
    <source>
        <dbReference type="Pfam" id="PF22744"/>
    </source>
</evidence>
<feature type="domain" description="Phage shock protein PspC N-terminal" evidence="8">
    <location>
        <begin position="106"/>
        <end position="163"/>
    </location>
</feature>
<sequence length="718" mass="79941">MKQIINIQLGGRSIAIEDSAAQKVQQYLESLRFHFSKEPGKEEIISDIEARFSELMFEKLRKGAPHITDEDVDEMIATMGRPEDFAEDAGTTGSNSGYTAFAAGSRKLYRDANNKVLGGVCSGVANWINIDPSIVRVLFAIIAFGGFGAGFLIYILLWIFLPSRNLEGYKGKRLFRNPDDKKIGGVASGIAAYFGKEANTVRLIFVLPFILSIINGIFSHGDFDPFRGVFFSSLSGTFLTVYIILWIVLPEAISPYEKMEMHGQPVDLNSIKNNVQNSMGDVSSRLKNWGKEVQESAERLGNSSKTYSRNFGREFGNAAGKGARGVGHGIAVVIKAFFLIVFGTIIFSLFIGLMALLFSGYVFAPFNNFLWTSENQQFLAWATVLLFIGAPIVGAVIWLFRMILNVTTPGNYLNWLFGGLWAFGWIFLVLFISSISKDFKRAQTAELPVSITQPKNNKLILTVSQPELEFNGDFTWMQDRGDRVSGFSLNKDTLKLSDISIRFDKSTDSLYHVSVIRQSFGKTDEDALARLNKIQYTVQSSDSILDLASGFSVDKTSKYRLQRVQVVVQVPVGKKVQLDPSVNEKLNTLDIDVESGTSGIRRIRERRNYRFYSPNIAYTMMENGSLESENGPVESSTTTGGTDTSYRWREPAVSTDTAAKEPASGTYRYPSATAAPDSGSYRYNGGTDKPVNLSKEELNRLLQQKEKEIEDLRKKVTQ</sequence>
<reference evidence="11 12" key="1">
    <citation type="submission" date="2021-11" db="EMBL/GenBank/DDBJ databases">
        <title>Genomic of Niabella pedocola.</title>
        <authorList>
            <person name="Wu T."/>
        </authorList>
    </citation>
    <scope>NUCLEOTIDE SEQUENCE [LARGE SCALE GENOMIC DNA]</scope>
    <source>
        <strain evidence="11 12">JCM 31011</strain>
    </source>
</reference>
<feature type="transmembrane region" description="Helical" evidence="7">
    <location>
        <begin position="137"/>
        <end position="161"/>
    </location>
</feature>
<accession>A0ABS8PTW4</accession>
<dbReference type="Proteomes" id="UP001199816">
    <property type="component" value="Unassembled WGS sequence"/>
</dbReference>
<dbReference type="RefSeq" id="WP_231006633.1">
    <property type="nucleotide sequence ID" value="NZ_JAJNEC010000005.1"/>
</dbReference>
<evidence type="ECO:0000256" key="3">
    <source>
        <dbReference type="ARBA" id="ARBA00022692"/>
    </source>
</evidence>
<dbReference type="PANTHER" id="PTHR33885">
    <property type="entry name" value="PHAGE SHOCK PROTEIN C"/>
    <property type="match status" value="1"/>
</dbReference>
<keyword evidence="4 7" id="KW-1133">Transmembrane helix</keyword>
<evidence type="ECO:0000256" key="4">
    <source>
        <dbReference type="ARBA" id="ARBA00022989"/>
    </source>
</evidence>
<evidence type="ECO:0000259" key="9">
    <source>
        <dbReference type="Pfam" id="PF22571"/>
    </source>
</evidence>
<dbReference type="InterPro" id="IPR054321">
    <property type="entry name" value="PspC-rel_TM"/>
</dbReference>
<dbReference type="Pfam" id="PF22571">
    <property type="entry name" value="LiaI-LiaF-TM_PspC"/>
    <property type="match status" value="1"/>
</dbReference>
<comment type="caution">
    <text evidence="11">The sequence shown here is derived from an EMBL/GenBank/DDBJ whole genome shotgun (WGS) entry which is preliminary data.</text>
</comment>
<dbReference type="Pfam" id="PF04024">
    <property type="entry name" value="PspC"/>
    <property type="match status" value="2"/>
</dbReference>
<feature type="transmembrane region" description="Helical" evidence="7">
    <location>
        <begin position="230"/>
        <end position="249"/>
    </location>
</feature>
<dbReference type="InterPro" id="IPR052027">
    <property type="entry name" value="PspC"/>
</dbReference>
<feature type="transmembrane region" description="Helical" evidence="7">
    <location>
        <begin position="336"/>
        <end position="358"/>
    </location>
</feature>
<feature type="domain" description="PspC-related transmembrane region" evidence="9">
    <location>
        <begin position="306"/>
        <end position="439"/>
    </location>
</feature>
<evidence type="ECO:0000313" key="11">
    <source>
        <dbReference type="EMBL" id="MCD2424511.1"/>
    </source>
</evidence>
<feature type="compositionally biased region" description="Low complexity" evidence="6">
    <location>
        <begin position="635"/>
        <end position="645"/>
    </location>
</feature>
<proteinExistence type="predicted"/>
<keyword evidence="3 7" id="KW-0812">Transmembrane</keyword>